<reference evidence="3" key="2">
    <citation type="journal article" date="2022" name="Res Sq">
        <title>Comparative Genomics Reveals Insights into the Divergent Evolution of Astigmatic Mites and Household Pest Adaptations.</title>
        <authorList>
            <person name="Xiong Q."/>
            <person name="Wan A.T.-Y."/>
            <person name="Liu X.-Y."/>
            <person name="Fung C.S.-H."/>
            <person name="Xiao X."/>
            <person name="Malainual N."/>
            <person name="Hou J."/>
            <person name="Wang L."/>
            <person name="Wang M."/>
            <person name="Yang K."/>
            <person name="Cui Y."/>
            <person name="Leung E."/>
            <person name="Nong W."/>
            <person name="Shin S.-K."/>
            <person name="Au S."/>
            <person name="Jeong K.Y."/>
            <person name="Chew F.T."/>
            <person name="Hui J."/>
            <person name="Leung T.F."/>
            <person name="Tungtrongchitr A."/>
            <person name="Zhong N."/>
            <person name="Liu Z."/>
            <person name="Tsui S."/>
        </authorList>
    </citation>
    <scope>NUCLEOTIDE SEQUENCE</scope>
    <source>
        <strain evidence="3">Derf</strain>
        <tissue evidence="3">Whole organism</tissue>
    </source>
</reference>
<feature type="region of interest" description="Disordered" evidence="1">
    <location>
        <begin position="1"/>
        <end position="20"/>
    </location>
</feature>
<keyword evidence="2" id="KW-0812">Transmembrane</keyword>
<evidence type="ECO:0000256" key="1">
    <source>
        <dbReference type="SAM" id="MobiDB-lite"/>
    </source>
</evidence>
<name>A0A922IAP0_DERFA</name>
<organism evidence="3 4">
    <name type="scientific">Dermatophagoides farinae</name>
    <name type="common">American house dust mite</name>
    <dbReference type="NCBI Taxonomy" id="6954"/>
    <lineage>
        <taxon>Eukaryota</taxon>
        <taxon>Metazoa</taxon>
        <taxon>Ecdysozoa</taxon>
        <taxon>Arthropoda</taxon>
        <taxon>Chelicerata</taxon>
        <taxon>Arachnida</taxon>
        <taxon>Acari</taxon>
        <taxon>Acariformes</taxon>
        <taxon>Sarcoptiformes</taxon>
        <taxon>Astigmata</taxon>
        <taxon>Psoroptidia</taxon>
        <taxon>Analgoidea</taxon>
        <taxon>Pyroglyphidae</taxon>
        <taxon>Dermatophagoidinae</taxon>
        <taxon>Dermatophagoides</taxon>
    </lineage>
</organism>
<dbReference type="EMBL" id="ASGP02000001">
    <property type="protein sequence ID" value="KAH9526605.1"/>
    <property type="molecule type" value="Genomic_DNA"/>
</dbReference>
<proteinExistence type="predicted"/>
<feature type="compositionally biased region" description="Polar residues" evidence="1">
    <location>
        <begin position="1"/>
        <end position="18"/>
    </location>
</feature>
<keyword evidence="2" id="KW-1133">Transmembrane helix</keyword>
<sequence length="387" mass="46443">MKNYYNTTSIQKQQQNDRPSLRLNVNVDSSLNRRSKSSSSSPLTATRSNYSPFFSLNYNAERLFPLRKKIYIGKIKHIHNRTSDDDDYYDDDDDYPEHFKWIDYGNMKPKQIEAIKSFCCNQSILFILALIIYALWHSVFYKNLNDLDRQTIEFWFTDFNEIQTKNLIEQFKHQRRLSNDKIELFDSWIIMIVLFSSMIFIFGMVAMCYRSHNNTRAMKIYRWIVIPMLIIIIIALLVFTMFLFKFWIRFANGSSIRFIYDHYNDHDNHRWLMIYVHHTNQWLNCCDWFYLLHQQVSHNNNNNNSNNIQHGHSMNDTIPLSCCKELNHYDHSWNSLKYFFPQQQQQQQRQQQNNITNNSSSIENNNNNDDDNDQKSLVFGGKNSTII</sequence>
<accession>A0A922IAP0</accession>
<evidence type="ECO:0000313" key="4">
    <source>
        <dbReference type="Proteomes" id="UP000790347"/>
    </source>
</evidence>
<feature type="transmembrane region" description="Helical" evidence="2">
    <location>
        <begin position="221"/>
        <end position="248"/>
    </location>
</feature>
<dbReference type="AlphaFoldDB" id="A0A922IAP0"/>
<evidence type="ECO:0000256" key="2">
    <source>
        <dbReference type="SAM" id="Phobius"/>
    </source>
</evidence>
<dbReference type="Proteomes" id="UP000790347">
    <property type="component" value="Unassembled WGS sequence"/>
</dbReference>
<feature type="transmembrane region" description="Helical" evidence="2">
    <location>
        <begin position="188"/>
        <end position="209"/>
    </location>
</feature>
<gene>
    <name evidence="3" type="ORF">DERF_000678</name>
</gene>
<evidence type="ECO:0000313" key="3">
    <source>
        <dbReference type="EMBL" id="KAH9526605.1"/>
    </source>
</evidence>
<keyword evidence="4" id="KW-1185">Reference proteome</keyword>
<comment type="caution">
    <text evidence="3">The sequence shown here is derived from an EMBL/GenBank/DDBJ whole genome shotgun (WGS) entry which is preliminary data.</text>
</comment>
<feature type="region of interest" description="Disordered" evidence="1">
    <location>
        <begin position="343"/>
        <end position="387"/>
    </location>
</feature>
<protein>
    <submittedName>
        <fullName evidence="3">Uncharacterized protein</fullName>
    </submittedName>
</protein>
<keyword evidence="2" id="KW-0472">Membrane</keyword>
<feature type="compositionally biased region" description="Low complexity" evidence="1">
    <location>
        <begin position="343"/>
        <end position="367"/>
    </location>
</feature>
<feature type="transmembrane region" description="Helical" evidence="2">
    <location>
        <begin position="118"/>
        <end position="136"/>
    </location>
</feature>
<reference evidence="3" key="1">
    <citation type="submission" date="2013-05" db="EMBL/GenBank/DDBJ databases">
        <authorList>
            <person name="Yim A.K.Y."/>
            <person name="Chan T.F."/>
            <person name="Ji K.M."/>
            <person name="Liu X.Y."/>
            <person name="Zhou J.W."/>
            <person name="Li R.Q."/>
            <person name="Yang K.Y."/>
            <person name="Li J."/>
            <person name="Li M."/>
            <person name="Law P.T.W."/>
            <person name="Wu Y.L."/>
            <person name="Cai Z.L."/>
            <person name="Qin H."/>
            <person name="Bao Y."/>
            <person name="Leung R.K.K."/>
            <person name="Ng P.K.S."/>
            <person name="Zou J."/>
            <person name="Zhong X.J."/>
            <person name="Ran P.X."/>
            <person name="Zhong N.S."/>
            <person name="Liu Z.G."/>
            <person name="Tsui S.K.W."/>
        </authorList>
    </citation>
    <scope>NUCLEOTIDE SEQUENCE</scope>
    <source>
        <strain evidence="3">Derf</strain>
        <tissue evidence="3">Whole organism</tissue>
    </source>
</reference>